<dbReference type="OrthoDB" id="410267at2759"/>
<dbReference type="GO" id="GO:0003677">
    <property type="term" value="F:DNA binding"/>
    <property type="evidence" value="ECO:0007669"/>
    <property type="project" value="UniProtKB-KW"/>
</dbReference>
<gene>
    <name evidence="8" type="ORF">BO82DRAFT_385709</name>
</gene>
<dbReference type="InterPro" id="IPR050613">
    <property type="entry name" value="Sec_Metabolite_Reg"/>
</dbReference>
<organism evidence="8 9">
    <name type="scientific">Aspergillus uvarum CBS 121591</name>
    <dbReference type="NCBI Taxonomy" id="1448315"/>
    <lineage>
        <taxon>Eukaryota</taxon>
        <taxon>Fungi</taxon>
        <taxon>Dikarya</taxon>
        <taxon>Ascomycota</taxon>
        <taxon>Pezizomycotina</taxon>
        <taxon>Eurotiomycetes</taxon>
        <taxon>Eurotiomycetidae</taxon>
        <taxon>Eurotiales</taxon>
        <taxon>Aspergillaceae</taxon>
        <taxon>Aspergillus</taxon>
        <taxon>Aspergillus subgen. Circumdati</taxon>
    </lineage>
</organism>
<evidence type="ECO:0000259" key="7">
    <source>
        <dbReference type="PROSITE" id="PS50048"/>
    </source>
</evidence>
<keyword evidence="2" id="KW-0805">Transcription regulation</keyword>
<dbReference type="GeneID" id="37140936"/>
<dbReference type="PROSITE" id="PS00463">
    <property type="entry name" value="ZN2_CY6_FUNGAL_1"/>
    <property type="match status" value="1"/>
</dbReference>
<dbReference type="STRING" id="1448315.A0A319C0K4"/>
<evidence type="ECO:0000256" key="2">
    <source>
        <dbReference type="ARBA" id="ARBA00023015"/>
    </source>
</evidence>
<comment type="subcellular location">
    <subcellularLocation>
        <location evidence="1">Nucleus</location>
    </subcellularLocation>
</comment>
<evidence type="ECO:0000256" key="1">
    <source>
        <dbReference type="ARBA" id="ARBA00004123"/>
    </source>
</evidence>
<reference evidence="8 9" key="1">
    <citation type="submission" date="2016-12" db="EMBL/GenBank/DDBJ databases">
        <title>The genomes of Aspergillus section Nigri reveals drivers in fungal speciation.</title>
        <authorList>
            <consortium name="DOE Joint Genome Institute"/>
            <person name="Vesth T.C."/>
            <person name="Nybo J."/>
            <person name="Theobald S."/>
            <person name="Brandl J."/>
            <person name="Frisvad J.C."/>
            <person name="Nielsen K.F."/>
            <person name="Lyhne E.K."/>
            <person name="Kogle M.E."/>
            <person name="Kuo A."/>
            <person name="Riley R."/>
            <person name="Clum A."/>
            <person name="Nolan M."/>
            <person name="Lipzen A."/>
            <person name="Salamov A."/>
            <person name="Henrissat B."/>
            <person name="Wiebenga A."/>
            <person name="De Vries R.P."/>
            <person name="Grigoriev I.V."/>
            <person name="Mortensen U.H."/>
            <person name="Andersen M.R."/>
            <person name="Baker S.E."/>
        </authorList>
    </citation>
    <scope>NUCLEOTIDE SEQUENCE [LARGE SCALE GENOMIC DNA]</scope>
    <source>
        <strain evidence="8 9">CBS 121591</strain>
    </source>
</reference>
<dbReference type="Proteomes" id="UP000248340">
    <property type="component" value="Unassembled WGS sequence"/>
</dbReference>
<dbReference type="RefSeq" id="XP_025488775.1">
    <property type="nucleotide sequence ID" value="XM_025638194.1"/>
</dbReference>
<dbReference type="GO" id="GO:0008270">
    <property type="term" value="F:zinc ion binding"/>
    <property type="evidence" value="ECO:0007669"/>
    <property type="project" value="InterPro"/>
</dbReference>
<evidence type="ECO:0000256" key="5">
    <source>
        <dbReference type="ARBA" id="ARBA00023242"/>
    </source>
</evidence>
<dbReference type="GO" id="GO:0005634">
    <property type="term" value="C:nucleus"/>
    <property type="evidence" value="ECO:0007669"/>
    <property type="project" value="UniProtKB-SubCell"/>
</dbReference>
<dbReference type="CDD" id="cd00067">
    <property type="entry name" value="GAL4"/>
    <property type="match status" value="1"/>
</dbReference>
<dbReference type="Pfam" id="PF00172">
    <property type="entry name" value="Zn_clus"/>
    <property type="match status" value="1"/>
</dbReference>
<name>A0A319C0K4_9EURO</name>
<dbReference type="Gene3D" id="4.10.240.10">
    <property type="entry name" value="Zn(2)-C6 fungal-type DNA-binding domain"/>
    <property type="match status" value="1"/>
</dbReference>
<keyword evidence="4" id="KW-0804">Transcription</keyword>
<protein>
    <recommendedName>
        <fullName evidence="7">Zn(2)-C6 fungal-type domain-containing protein</fullName>
    </recommendedName>
</protein>
<feature type="region of interest" description="Disordered" evidence="6">
    <location>
        <begin position="51"/>
        <end position="85"/>
    </location>
</feature>
<dbReference type="GO" id="GO:0000981">
    <property type="term" value="F:DNA-binding transcription factor activity, RNA polymerase II-specific"/>
    <property type="evidence" value="ECO:0007669"/>
    <property type="project" value="InterPro"/>
</dbReference>
<dbReference type="InterPro" id="IPR036864">
    <property type="entry name" value="Zn2-C6_fun-type_DNA-bd_sf"/>
</dbReference>
<dbReference type="EMBL" id="KZ821727">
    <property type="protein sequence ID" value="PYH78575.1"/>
    <property type="molecule type" value="Genomic_DNA"/>
</dbReference>
<evidence type="ECO:0000256" key="4">
    <source>
        <dbReference type="ARBA" id="ARBA00023163"/>
    </source>
</evidence>
<dbReference type="InterPro" id="IPR001138">
    <property type="entry name" value="Zn2Cys6_DnaBD"/>
</dbReference>
<dbReference type="AlphaFoldDB" id="A0A319C0K4"/>
<accession>A0A319C0K4</accession>
<keyword evidence="3" id="KW-0238">DNA-binding</keyword>
<dbReference type="PANTHER" id="PTHR31001">
    <property type="entry name" value="UNCHARACTERIZED TRANSCRIPTIONAL REGULATORY PROTEIN"/>
    <property type="match status" value="1"/>
</dbReference>
<keyword evidence="5" id="KW-0539">Nucleus</keyword>
<dbReference type="VEuPathDB" id="FungiDB:BO82DRAFT_385709"/>
<evidence type="ECO:0000313" key="8">
    <source>
        <dbReference type="EMBL" id="PYH78575.1"/>
    </source>
</evidence>
<feature type="domain" description="Zn(2)-C6 fungal-type" evidence="7">
    <location>
        <begin position="15"/>
        <end position="46"/>
    </location>
</feature>
<dbReference type="GO" id="GO:0009893">
    <property type="term" value="P:positive regulation of metabolic process"/>
    <property type="evidence" value="ECO:0007669"/>
    <property type="project" value="UniProtKB-ARBA"/>
</dbReference>
<keyword evidence="9" id="KW-1185">Reference proteome</keyword>
<dbReference type="SUPFAM" id="SSF57701">
    <property type="entry name" value="Zn2/Cys6 DNA-binding domain"/>
    <property type="match status" value="1"/>
</dbReference>
<evidence type="ECO:0000313" key="9">
    <source>
        <dbReference type="Proteomes" id="UP000248340"/>
    </source>
</evidence>
<dbReference type="CDD" id="cd12148">
    <property type="entry name" value="fungal_TF_MHR"/>
    <property type="match status" value="1"/>
</dbReference>
<dbReference type="PANTHER" id="PTHR31001:SF76">
    <property type="entry name" value="ZN(2)-C6 FUNGAL-TYPE DOMAIN-CONTAINING PROTEIN"/>
    <property type="match status" value="1"/>
</dbReference>
<proteinExistence type="predicted"/>
<sequence length="602" mass="69910">MVSDHRRKRPRPSYSCMECTRRKLRCSKQIPCSTCVERGVAQYCRRRTGSSAYLRPQRNPKRDLPPTQVRCDHNRKRKSTSPMNPDTIDVHCAVPMLQASRPRRRVVDNVNEDTAVMLEFLALSRQRVSQIAQIDQSHIRGQSNILTEAYELLFTLKQVRTMMAYHQDCISWFQNVVHLPTFRDQCESLFANPTEVQPCWLALYYAMLAVSLKCTSILLFTTRLCYQKSLDSLHRADFMINHNLLSIQAIWADEVQRTQSARQQWLIDREVSKRVWWFLVRQDWLQIPFNNTYTIHPTQFNTPMPANCEEDVSLMYSTAGVIEHDQEHFTQGSYRMVLNRVAVLIWKTQDKMCQQGHPNSVDDGLRKLYTDVIQVDQDLGELMKKMPTFFRGPTTSSSMQEVHIKFQREVLFLALAHKFYSVHRHFQIPSFKDPWFAYTKVSCLPIIRRSLATIVSSPEEPYFCIVRSMWTVNTQVLTAAVWLLFELIFSRDDGRPLIDEEIRALALETSRFLQINQTKSRIAKRGFVLINTLLDSDRRIQSGDREHFNIKDIVSQVEGNDDHPTADLADLHCDAVNSGSILDWLARDITTWESIVGALEGV</sequence>
<evidence type="ECO:0000256" key="6">
    <source>
        <dbReference type="SAM" id="MobiDB-lite"/>
    </source>
</evidence>
<evidence type="ECO:0000256" key="3">
    <source>
        <dbReference type="ARBA" id="ARBA00023125"/>
    </source>
</evidence>
<dbReference type="PROSITE" id="PS50048">
    <property type="entry name" value="ZN2_CY6_FUNGAL_2"/>
    <property type="match status" value="1"/>
</dbReference>